<proteinExistence type="inferred from homology"/>
<dbReference type="NCBIfam" id="TIGR02644">
    <property type="entry name" value="Y_phosphoryl"/>
    <property type="match status" value="1"/>
</dbReference>
<dbReference type="InterPro" id="IPR017459">
    <property type="entry name" value="Glycosyl_Trfase_fam3_N_dom"/>
</dbReference>
<name>F0T078_SYNGF</name>
<dbReference type="InterPro" id="IPR000312">
    <property type="entry name" value="Glycosyl_Trfase_fam3"/>
</dbReference>
<dbReference type="Pfam" id="PF07831">
    <property type="entry name" value="PYNP_C"/>
    <property type="match status" value="1"/>
</dbReference>
<dbReference type="KEGG" id="sgy:Sgly_1868"/>
<dbReference type="GO" id="GO:0004645">
    <property type="term" value="F:1,4-alpha-oligoglucan phosphorylase activity"/>
    <property type="evidence" value="ECO:0007669"/>
    <property type="project" value="InterPro"/>
</dbReference>
<dbReference type="InterPro" id="IPR036566">
    <property type="entry name" value="PYNP-like_C_sf"/>
</dbReference>
<dbReference type="EMBL" id="CP002547">
    <property type="protein sequence ID" value="ADY56165.1"/>
    <property type="molecule type" value="Genomic_DNA"/>
</dbReference>
<dbReference type="Pfam" id="PF00591">
    <property type="entry name" value="Glycos_transf_3"/>
    <property type="match status" value="1"/>
</dbReference>
<dbReference type="EC" id="2.4.2.2" evidence="5"/>
<dbReference type="InterPro" id="IPR000053">
    <property type="entry name" value="Thymidine/pyrmidine_PPase"/>
</dbReference>
<sequence length="433" mass="46303">MRMVDLIEKKRNGQLLNKEEIQFIIRGYVSGDIPDYQISAWLMAIYFQGMLAEETAELTLAMAQSGKQIDLGKYGLHCIDKHSTGGVGDKTTLIVAPLVAACGVKIAKMSGRGLGFTGGTIDKLEAIPGFHTELSEEAFLKQVADIGLAVTAQSADIVPADKKLYALRDVTGTVNSIPLIASSVMSKKIAAGAQGIVLDVKYGSGAFMPDIEQARTLAEIMVDIGNKLERKTIAILSDMNQPLGNAVGNSLEILEVVDSLQGTGPADLLEVCLLLGSWMLIAAGKTDCVGEGKRLLQKALDSGAAWQKFCQLISAQKGDLLKVQNKELFLAPYVKTYQAPEDAFIQNIDAGLVGRAAMMLGAGRETKESTIDFGAGLVILKKTGEKVLTGESLLKIYTSDAQKAESSMDILRKALVLGQERPVLPMANTIVVQ</sequence>
<evidence type="ECO:0000256" key="5">
    <source>
        <dbReference type="ARBA" id="ARBA00011889"/>
    </source>
</evidence>
<protein>
    <recommendedName>
        <fullName evidence="6">Pyrimidine-nucleoside phosphorylase</fullName>
        <ecNumber evidence="5">2.4.2.2</ecNumber>
    </recommendedName>
</protein>
<evidence type="ECO:0000256" key="4">
    <source>
        <dbReference type="ARBA" id="ARBA00011738"/>
    </source>
</evidence>
<dbReference type="InterPro" id="IPR018090">
    <property type="entry name" value="Pyrmidine_PPas_bac/euk"/>
</dbReference>
<dbReference type="SMART" id="SM00941">
    <property type="entry name" value="PYNP_C"/>
    <property type="match status" value="1"/>
</dbReference>
<dbReference type="SUPFAM" id="SSF52418">
    <property type="entry name" value="Nucleoside phosphorylase/phosphoribosyltransferase catalytic domain"/>
    <property type="match status" value="1"/>
</dbReference>
<dbReference type="GO" id="GO:0047847">
    <property type="term" value="F:deoxyuridine phosphorylase activity"/>
    <property type="evidence" value="ECO:0007669"/>
    <property type="project" value="RHEA"/>
</dbReference>
<comment type="catalytic activity">
    <reaction evidence="1">
        <text>2'-deoxyuridine + phosphate = 2-deoxy-alpha-D-ribose 1-phosphate + uracil</text>
        <dbReference type="Rhea" id="RHEA:22824"/>
        <dbReference type="ChEBI" id="CHEBI:16450"/>
        <dbReference type="ChEBI" id="CHEBI:17568"/>
        <dbReference type="ChEBI" id="CHEBI:43474"/>
        <dbReference type="ChEBI" id="CHEBI:57259"/>
        <dbReference type="EC" id="2.4.2.2"/>
    </reaction>
</comment>
<evidence type="ECO:0000256" key="3">
    <source>
        <dbReference type="ARBA" id="ARBA00006915"/>
    </source>
</evidence>
<dbReference type="InterPro" id="IPR013102">
    <property type="entry name" value="PYNP_C"/>
</dbReference>
<reference evidence="13" key="2">
    <citation type="submission" date="2011-02" db="EMBL/GenBank/DDBJ databases">
        <title>The complete genome of Syntrophobotulus glycolicus DSM 8271.</title>
        <authorList>
            <person name="Lucas S."/>
            <person name="Copeland A."/>
            <person name="Lapidus A."/>
            <person name="Bruce D."/>
            <person name="Goodwin L."/>
            <person name="Pitluck S."/>
            <person name="Kyrpides N."/>
            <person name="Mavromatis K."/>
            <person name="Pagani I."/>
            <person name="Ivanova N."/>
            <person name="Mikhailova N."/>
            <person name="Chertkov O."/>
            <person name="Held B."/>
            <person name="Detter J.C."/>
            <person name="Tapia R."/>
            <person name="Han C."/>
            <person name="Land M."/>
            <person name="Hauser L."/>
            <person name="Markowitz V."/>
            <person name="Cheng J.-F."/>
            <person name="Hugenholtz P."/>
            <person name="Woyke T."/>
            <person name="Wu D."/>
            <person name="Spring S."/>
            <person name="Schroeder M."/>
            <person name="Brambilla E."/>
            <person name="Klenk H.-P."/>
            <person name="Eisen J.A."/>
        </authorList>
    </citation>
    <scope>NUCLEOTIDE SEQUENCE [LARGE SCALE GENOMIC DNA]</scope>
    <source>
        <strain evidence="13">DSM 8271 / FlGlyR</strain>
    </source>
</reference>
<dbReference type="Gene3D" id="3.90.1170.30">
    <property type="entry name" value="Pyrimidine nucleoside phosphorylase-like, C-terminal domain"/>
    <property type="match status" value="1"/>
</dbReference>
<dbReference type="AlphaFoldDB" id="F0T078"/>
<dbReference type="GO" id="GO:0006206">
    <property type="term" value="P:pyrimidine nucleobase metabolic process"/>
    <property type="evidence" value="ECO:0007669"/>
    <property type="project" value="InterPro"/>
</dbReference>
<dbReference type="Proteomes" id="UP000007488">
    <property type="component" value="Chromosome"/>
</dbReference>
<dbReference type="SUPFAM" id="SSF54680">
    <property type="entry name" value="Pyrimidine nucleoside phosphorylase C-terminal domain"/>
    <property type="match status" value="1"/>
</dbReference>
<dbReference type="RefSeq" id="WP_013625033.1">
    <property type="nucleotide sequence ID" value="NC_015172.1"/>
</dbReference>
<dbReference type="PROSITE" id="PS00647">
    <property type="entry name" value="THYMID_PHOSPHORYLASE"/>
    <property type="match status" value="1"/>
</dbReference>
<feature type="domain" description="Pyrimidine nucleoside phosphorylase C-terminal" evidence="11">
    <location>
        <begin position="344"/>
        <end position="418"/>
    </location>
</feature>
<dbReference type="HOGENOM" id="CLU_025040_0_1_9"/>
<accession>F0T078</accession>
<dbReference type="eggNOG" id="COG0213">
    <property type="taxonomic scope" value="Bacteria"/>
</dbReference>
<keyword evidence="8 12" id="KW-0808">Transferase</keyword>
<evidence type="ECO:0000313" key="12">
    <source>
        <dbReference type="EMBL" id="ADY56165.1"/>
    </source>
</evidence>
<dbReference type="GO" id="GO:0005829">
    <property type="term" value="C:cytosol"/>
    <property type="evidence" value="ECO:0007669"/>
    <property type="project" value="TreeGrafter"/>
</dbReference>
<dbReference type="GO" id="GO:0004850">
    <property type="term" value="F:uridine phosphorylase activity"/>
    <property type="evidence" value="ECO:0007669"/>
    <property type="project" value="RHEA"/>
</dbReference>
<evidence type="ECO:0000256" key="9">
    <source>
        <dbReference type="ARBA" id="ARBA00048453"/>
    </source>
</evidence>
<evidence type="ECO:0000259" key="11">
    <source>
        <dbReference type="SMART" id="SM00941"/>
    </source>
</evidence>
<dbReference type="OrthoDB" id="9763887at2"/>
<dbReference type="PANTHER" id="PTHR10515">
    <property type="entry name" value="THYMIDINE PHOSPHORYLASE"/>
    <property type="match status" value="1"/>
</dbReference>
<dbReference type="NCBIfam" id="NF004490">
    <property type="entry name" value="PRK05820.1"/>
    <property type="match status" value="1"/>
</dbReference>
<evidence type="ECO:0000256" key="10">
    <source>
        <dbReference type="ARBA" id="ARBA00048525"/>
    </source>
</evidence>
<dbReference type="FunFam" id="3.40.1030.10:FF:000003">
    <property type="entry name" value="Pyrimidine-nucleoside phosphorylase"/>
    <property type="match status" value="1"/>
</dbReference>
<dbReference type="GO" id="GO:0006213">
    <property type="term" value="P:pyrimidine nucleoside metabolic process"/>
    <property type="evidence" value="ECO:0007669"/>
    <property type="project" value="InterPro"/>
</dbReference>
<gene>
    <name evidence="12" type="ordered locus">Sgly_1868</name>
</gene>
<evidence type="ECO:0000256" key="1">
    <source>
        <dbReference type="ARBA" id="ARBA00001066"/>
    </source>
</evidence>
<evidence type="ECO:0000256" key="6">
    <source>
        <dbReference type="ARBA" id="ARBA00014680"/>
    </source>
</evidence>
<dbReference type="InterPro" id="IPR017872">
    <property type="entry name" value="Pyrmidine_PPase_CS"/>
</dbReference>
<dbReference type="Gene3D" id="1.20.970.10">
    <property type="entry name" value="Transferase, Pyrimidine Nucleoside Phosphorylase, Chain C"/>
    <property type="match status" value="1"/>
</dbReference>
<dbReference type="GO" id="GO:0009032">
    <property type="term" value="F:thymidine phosphorylase activity"/>
    <property type="evidence" value="ECO:0007669"/>
    <property type="project" value="TreeGrafter"/>
</dbReference>
<reference evidence="12 13" key="1">
    <citation type="journal article" date="2011" name="Stand. Genomic Sci.">
        <title>Complete genome sequence of Syntrophobotulus glycolicus type strain (FlGlyR).</title>
        <authorList>
            <person name="Han C."/>
            <person name="Mwirichia R."/>
            <person name="Chertkov O."/>
            <person name="Held B."/>
            <person name="Lapidus A."/>
            <person name="Nolan M."/>
            <person name="Lucas S."/>
            <person name="Hammon N."/>
            <person name="Deshpande S."/>
            <person name="Cheng J.F."/>
            <person name="Tapia R."/>
            <person name="Goodwin L."/>
            <person name="Pitluck S."/>
            <person name="Huntemann M."/>
            <person name="Liolios K."/>
            <person name="Ivanova N."/>
            <person name="Pagani I."/>
            <person name="Mavromatis K."/>
            <person name="Ovchinikova G."/>
            <person name="Pati A."/>
            <person name="Chen A."/>
            <person name="Palaniappan K."/>
            <person name="Land M."/>
            <person name="Hauser L."/>
            <person name="Brambilla E.M."/>
            <person name="Rohde M."/>
            <person name="Spring S."/>
            <person name="Sikorski J."/>
            <person name="Goker M."/>
            <person name="Woyke T."/>
            <person name="Bristow J."/>
            <person name="Eisen J.A."/>
            <person name="Markowitz V."/>
            <person name="Hugenholtz P."/>
            <person name="Kyrpides N.C."/>
            <person name="Klenk H.P."/>
            <person name="Detter J.C."/>
        </authorList>
    </citation>
    <scope>NUCLEOTIDE SEQUENCE [LARGE SCALE GENOMIC DNA]</scope>
    <source>
        <strain evidence="13">DSM 8271 / FlGlyR</strain>
    </source>
</reference>
<dbReference type="Gene3D" id="3.40.1030.10">
    <property type="entry name" value="Nucleoside phosphorylase/phosphoribosyltransferase catalytic domain"/>
    <property type="match status" value="1"/>
</dbReference>
<comment type="catalytic activity">
    <reaction evidence="9">
        <text>uridine + phosphate = alpha-D-ribose 1-phosphate + uracil</text>
        <dbReference type="Rhea" id="RHEA:24388"/>
        <dbReference type="ChEBI" id="CHEBI:16704"/>
        <dbReference type="ChEBI" id="CHEBI:17568"/>
        <dbReference type="ChEBI" id="CHEBI:43474"/>
        <dbReference type="ChEBI" id="CHEBI:57720"/>
        <dbReference type="EC" id="2.4.2.2"/>
    </reaction>
</comment>
<dbReference type="Pfam" id="PF02885">
    <property type="entry name" value="Glycos_trans_3N"/>
    <property type="match status" value="1"/>
</dbReference>
<dbReference type="InterPro" id="IPR036320">
    <property type="entry name" value="Glycosyl_Trfase_fam3_N_dom_sf"/>
</dbReference>
<organism evidence="12 13">
    <name type="scientific">Syntrophobotulus glycolicus (strain DSM 8271 / FlGlyR)</name>
    <dbReference type="NCBI Taxonomy" id="645991"/>
    <lineage>
        <taxon>Bacteria</taxon>
        <taxon>Bacillati</taxon>
        <taxon>Bacillota</taxon>
        <taxon>Clostridia</taxon>
        <taxon>Eubacteriales</taxon>
        <taxon>Desulfitobacteriaceae</taxon>
        <taxon>Syntrophobotulus</taxon>
    </lineage>
</organism>
<comment type="similarity">
    <text evidence="3">Belongs to the thymidine/pyrimidine-nucleoside phosphorylase family.</text>
</comment>
<evidence type="ECO:0000313" key="13">
    <source>
        <dbReference type="Proteomes" id="UP000007488"/>
    </source>
</evidence>
<dbReference type="STRING" id="645991.Sgly_1868"/>
<comment type="subunit">
    <text evidence="4">Homodimer.</text>
</comment>
<comment type="catalytic activity">
    <reaction evidence="10">
        <text>thymidine + phosphate = 2-deoxy-alpha-D-ribose 1-phosphate + thymine</text>
        <dbReference type="Rhea" id="RHEA:16037"/>
        <dbReference type="ChEBI" id="CHEBI:17748"/>
        <dbReference type="ChEBI" id="CHEBI:17821"/>
        <dbReference type="ChEBI" id="CHEBI:43474"/>
        <dbReference type="ChEBI" id="CHEBI:57259"/>
        <dbReference type="EC" id="2.4.2.2"/>
    </reaction>
</comment>
<comment type="function">
    <text evidence="2">Catalyzes phosphorolysis of the pyrimidine nucleosides uridine, thymidine and 2'-deoxyuridine with the formation of the corresponding pyrimidine base and ribose-1-phosphate.</text>
</comment>
<dbReference type="PIRSF" id="PIRSF000478">
    <property type="entry name" value="TP_PyNP"/>
    <property type="match status" value="1"/>
</dbReference>
<evidence type="ECO:0000256" key="2">
    <source>
        <dbReference type="ARBA" id="ARBA00003877"/>
    </source>
</evidence>
<dbReference type="PANTHER" id="PTHR10515:SF0">
    <property type="entry name" value="THYMIDINE PHOSPHORYLASE"/>
    <property type="match status" value="1"/>
</dbReference>
<evidence type="ECO:0000256" key="8">
    <source>
        <dbReference type="ARBA" id="ARBA00022679"/>
    </source>
</evidence>
<evidence type="ECO:0000256" key="7">
    <source>
        <dbReference type="ARBA" id="ARBA00022676"/>
    </source>
</evidence>
<dbReference type="InterPro" id="IPR035902">
    <property type="entry name" value="Nuc_phospho_transferase"/>
</dbReference>
<keyword evidence="13" id="KW-1185">Reference proteome</keyword>
<dbReference type="SUPFAM" id="SSF47648">
    <property type="entry name" value="Nucleoside phosphorylase/phosphoribosyltransferase N-terminal domain"/>
    <property type="match status" value="1"/>
</dbReference>
<keyword evidence="7 12" id="KW-0328">Glycosyltransferase</keyword>